<dbReference type="Proteomes" id="UP000688137">
    <property type="component" value="Unassembled WGS sequence"/>
</dbReference>
<sequence length="447" mass="51203">MRRFIQSNHRLIELILLSILIPQCNSSNNLRRHIQWHQIEHEPTSFSQVENTICYIFGFISMILALSILCHNERKNAITEYRLEEAKKLCTSVNSLEVNPNTNNQLIHINGLSQTSDLIVDAAFGLTLKDCVKLVRTVEMYIWVVTYTENEDGTTSASFSQEWSTDFSENCGSCKNDKTKLIVEQETQINKNVHIGAYLMSKSLALQTNANQSIVMTNNNAQVAANFYGYSRGFENFEPNGKYLYFEQNKGTLTINDLRVSFNYSKTGPTTVVSQQNNDSFTSFVVHDKFDETVARDINFDQMQFSFVNCCCCCCKFFRAIDHPLTEIDWIFDSILTQNQAFQKKINYDTCVALIKRILAYLIMGFSFSLLFYPNSWVVSLSHLVGYFLDSLTGYVYILASFIITIPINLLIIGCVWLRYQPKQGIAFIVFSALIGVAIFYYILRQS</sequence>
<accession>A0A8S1MZI1</accession>
<reference evidence="12" key="1">
    <citation type="submission" date="2021-01" db="EMBL/GenBank/DDBJ databases">
        <authorList>
            <consortium name="Genoscope - CEA"/>
            <person name="William W."/>
        </authorList>
    </citation>
    <scope>NUCLEOTIDE SEQUENCE</scope>
</reference>
<organism evidence="12 13">
    <name type="scientific">Paramecium primaurelia</name>
    <dbReference type="NCBI Taxonomy" id="5886"/>
    <lineage>
        <taxon>Eukaryota</taxon>
        <taxon>Sar</taxon>
        <taxon>Alveolata</taxon>
        <taxon>Ciliophora</taxon>
        <taxon>Intramacronucleata</taxon>
        <taxon>Oligohymenophorea</taxon>
        <taxon>Peniculida</taxon>
        <taxon>Parameciidae</taxon>
        <taxon>Paramecium</taxon>
    </lineage>
</organism>
<evidence type="ECO:0000313" key="13">
    <source>
        <dbReference type="Proteomes" id="UP000688137"/>
    </source>
</evidence>
<evidence type="ECO:0000256" key="11">
    <source>
        <dbReference type="SAM" id="SignalP"/>
    </source>
</evidence>
<dbReference type="PANTHER" id="PTHR13416">
    <property type="match status" value="1"/>
</dbReference>
<proteinExistence type="inferred from homology"/>
<comment type="caution">
    <text evidence="12">The sequence shown here is derived from an EMBL/GenBank/DDBJ whole genome shotgun (WGS) entry which is preliminary data.</text>
</comment>
<dbReference type="GO" id="GO:0071763">
    <property type="term" value="P:nuclear membrane organization"/>
    <property type="evidence" value="ECO:0007669"/>
    <property type="project" value="TreeGrafter"/>
</dbReference>
<keyword evidence="7 10" id="KW-1133">Transmembrane helix</keyword>
<evidence type="ECO:0000313" key="12">
    <source>
        <dbReference type="EMBL" id="CAD8084742.1"/>
    </source>
</evidence>
<feature type="signal peptide" evidence="11">
    <location>
        <begin position="1"/>
        <end position="26"/>
    </location>
</feature>
<dbReference type="InterPro" id="IPR012430">
    <property type="entry name" value="TMEM43_fam"/>
</dbReference>
<evidence type="ECO:0008006" key="14">
    <source>
        <dbReference type="Google" id="ProtNLM"/>
    </source>
</evidence>
<gene>
    <name evidence="12" type="ORF">PPRIM_AZ9-3.1.T0720237</name>
</gene>
<dbReference type="GO" id="GO:0005789">
    <property type="term" value="C:endoplasmic reticulum membrane"/>
    <property type="evidence" value="ECO:0007669"/>
    <property type="project" value="UniProtKB-SubCell"/>
</dbReference>
<evidence type="ECO:0000256" key="1">
    <source>
        <dbReference type="ARBA" id="ARBA00004127"/>
    </source>
</evidence>
<evidence type="ECO:0000256" key="6">
    <source>
        <dbReference type="ARBA" id="ARBA00022824"/>
    </source>
</evidence>
<dbReference type="Pfam" id="PF07787">
    <property type="entry name" value="TMEM43"/>
    <property type="match status" value="1"/>
</dbReference>
<dbReference type="AlphaFoldDB" id="A0A8S1MZI1"/>
<dbReference type="EMBL" id="CAJJDM010000075">
    <property type="protein sequence ID" value="CAD8084742.1"/>
    <property type="molecule type" value="Genomic_DNA"/>
</dbReference>
<feature type="chain" id="PRO_5035826331" description="Transmembrane protein" evidence="11">
    <location>
        <begin position="27"/>
        <end position="447"/>
    </location>
</feature>
<evidence type="ECO:0000256" key="8">
    <source>
        <dbReference type="ARBA" id="ARBA00023136"/>
    </source>
</evidence>
<dbReference type="GO" id="GO:0005637">
    <property type="term" value="C:nuclear inner membrane"/>
    <property type="evidence" value="ECO:0007669"/>
    <property type="project" value="TreeGrafter"/>
</dbReference>
<name>A0A8S1MZI1_PARPR</name>
<evidence type="ECO:0000256" key="10">
    <source>
        <dbReference type="SAM" id="Phobius"/>
    </source>
</evidence>
<evidence type="ECO:0000256" key="5">
    <source>
        <dbReference type="ARBA" id="ARBA00022692"/>
    </source>
</evidence>
<evidence type="ECO:0000256" key="7">
    <source>
        <dbReference type="ARBA" id="ARBA00022989"/>
    </source>
</evidence>
<keyword evidence="6" id="KW-0256">Endoplasmic reticulum</keyword>
<evidence type="ECO:0000256" key="9">
    <source>
        <dbReference type="ARBA" id="ARBA00023242"/>
    </source>
</evidence>
<comment type="subcellular location">
    <subcellularLocation>
        <location evidence="1">Endomembrane system</location>
        <topology evidence="1">Multi-pass membrane protein</topology>
    </subcellularLocation>
    <subcellularLocation>
        <location evidence="3">Endoplasmic reticulum membrane</location>
    </subcellularLocation>
    <subcellularLocation>
        <location evidence="2">Nucleus envelope</location>
    </subcellularLocation>
</comment>
<keyword evidence="8 10" id="KW-0472">Membrane</keyword>
<keyword evidence="9" id="KW-0539">Nucleus</keyword>
<keyword evidence="11" id="KW-0732">Signal</keyword>
<protein>
    <recommendedName>
        <fullName evidence="14">Transmembrane protein</fullName>
    </recommendedName>
</protein>
<keyword evidence="5 10" id="KW-0812">Transmembrane</keyword>
<evidence type="ECO:0000256" key="2">
    <source>
        <dbReference type="ARBA" id="ARBA00004259"/>
    </source>
</evidence>
<dbReference type="GO" id="GO:0006629">
    <property type="term" value="P:lipid metabolic process"/>
    <property type="evidence" value="ECO:0007669"/>
    <property type="project" value="TreeGrafter"/>
</dbReference>
<feature type="transmembrane region" description="Helical" evidence="10">
    <location>
        <begin position="354"/>
        <end position="374"/>
    </location>
</feature>
<keyword evidence="13" id="KW-1185">Reference proteome</keyword>
<comment type="similarity">
    <text evidence="4">Belongs to the TMEM43 family.</text>
</comment>
<feature type="transmembrane region" description="Helical" evidence="10">
    <location>
        <begin position="394"/>
        <end position="418"/>
    </location>
</feature>
<feature type="transmembrane region" description="Helical" evidence="10">
    <location>
        <begin position="425"/>
        <end position="444"/>
    </location>
</feature>
<evidence type="ECO:0000256" key="4">
    <source>
        <dbReference type="ARBA" id="ARBA00006627"/>
    </source>
</evidence>
<evidence type="ECO:0000256" key="3">
    <source>
        <dbReference type="ARBA" id="ARBA00004586"/>
    </source>
</evidence>
<dbReference type="PANTHER" id="PTHR13416:SF2">
    <property type="entry name" value="TRANSMEMBRANE PROTEIN 43"/>
    <property type="match status" value="1"/>
</dbReference>